<evidence type="ECO:0000313" key="3">
    <source>
        <dbReference type="Proteomes" id="UP000030752"/>
    </source>
</evidence>
<feature type="region of interest" description="Disordered" evidence="1">
    <location>
        <begin position="71"/>
        <end position="92"/>
    </location>
</feature>
<proteinExistence type="predicted"/>
<dbReference type="RefSeq" id="XP_008714871.1">
    <property type="nucleotide sequence ID" value="XM_008716649.1"/>
</dbReference>
<organism evidence="2 3">
    <name type="scientific">Cyphellophora europaea (strain CBS 101466)</name>
    <name type="common">Phialophora europaea</name>
    <dbReference type="NCBI Taxonomy" id="1220924"/>
    <lineage>
        <taxon>Eukaryota</taxon>
        <taxon>Fungi</taxon>
        <taxon>Dikarya</taxon>
        <taxon>Ascomycota</taxon>
        <taxon>Pezizomycotina</taxon>
        <taxon>Eurotiomycetes</taxon>
        <taxon>Chaetothyriomycetidae</taxon>
        <taxon>Chaetothyriales</taxon>
        <taxon>Cyphellophoraceae</taxon>
        <taxon>Cyphellophora</taxon>
    </lineage>
</organism>
<dbReference type="Proteomes" id="UP000030752">
    <property type="component" value="Unassembled WGS sequence"/>
</dbReference>
<keyword evidence="3" id="KW-1185">Reference proteome</keyword>
<dbReference type="HOGENOM" id="CLU_2413211_0_0_1"/>
<sequence>MGKGLGVSVRVEEPGMEEQRRMCLKGAWRMGDDQEREESFGGFKRGDQNTVQVVLTLTVEKLRWQVWQKPGQSEKCSTDQSGMSDNDLLWEL</sequence>
<protein>
    <submittedName>
        <fullName evidence="2">Uncharacterized protein</fullName>
    </submittedName>
</protein>
<dbReference type="AlphaFoldDB" id="W2S3F0"/>
<reference evidence="2 3" key="1">
    <citation type="submission" date="2013-03" db="EMBL/GenBank/DDBJ databases">
        <title>The Genome Sequence of Phialophora europaea CBS 101466.</title>
        <authorList>
            <consortium name="The Broad Institute Genomics Platform"/>
            <person name="Cuomo C."/>
            <person name="de Hoog S."/>
            <person name="Gorbushina A."/>
            <person name="Walker B."/>
            <person name="Young S.K."/>
            <person name="Zeng Q."/>
            <person name="Gargeya S."/>
            <person name="Fitzgerald M."/>
            <person name="Haas B."/>
            <person name="Abouelleil A."/>
            <person name="Allen A.W."/>
            <person name="Alvarado L."/>
            <person name="Arachchi H.M."/>
            <person name="Berlin A.M."/>
            <person name="Chapman S.B."/>
            <person name="Gainer-Dewar J."/>
            <person name="Goldberg J."/>
            <person name="Griggs A."/>
            <person name="Gujja S."/>
            <person name="Hansen M."/>
            <person name="Howarth C."/>
            <person name="Imamovic A."/>
            <person name="Ireland A."/>
            <person name="Larimer J."/>
            <person name="McCowan C."/>
            <person name="Murphy C."/>
            <person name="Pearson M."/>
            <person name="Poon T.W."/>
            <person name="Priest M."/>
            <person name="Roberts A."/>
            <person name="Saif S."/>
            <person name="Shea T."/>
            <person name="Sisk P."/>
            <person name="Sykes S."/>
            <person name="Wortman J."/>
            <person name="Nusbaum C."/>
            <person name="Birren B."/>
        </authorList>
    </citation>
    <scope>NUCLEOTIDE SEQUENCE [LARGE SCALE GENOMIC DNA]</scope>
    <source>
        <strain evidence="2 3">CBS 101466</strain>
    </source>
</reference>
<dbReference type="EMBL" id="KB822718">
    <property type="protein sequence ID" value="ETN43135.1"/>
    <property type="molecule type" value="Genomic_DNA"/>
</dbReference>
<evidence type="ECO:0000313" key="2">
    <source>
        <dbReference type="EMBL" id="ETN43135.1"/>
    </source>
</evidence>
<dbReference type="GeneID" id="19969632"/>
<name>W2S3F0_CYPE1</name>
<dbReference type="InParanoid" id="W2S3F0"/>
<evidence type="ECO:0000256" key="1">
    <source>
        <dbReference type="SAM" id="MobiDB-lite"/>
    </source>
</evidence>
<dbReference type="VEuPathDB" id="FungiDB:HMPREF1541_02293"/>
<feature type="compositionally biased region" description="Polar residues" evidence="1">
    <location>
        <begin position="71"/>
        <end position="84"/>
    </location>
</feature>
<gene>
    <name evidence="2" type="ORF">HMPREF1541_02293</name>
</gene>
<accession>W2S3F0</accession>